<protein>
    <recommendedName>
        <fullName evidence="4">Transmembrane protein</fullName>
    </recommendedName>
</protein>
<dbReference type="EMBL" id="JAWIIV010000011">
    <property type="protein sequence ID" value="MEC4720504.1"/>
    <property type="molecule type" value="Genomic_DNA"/>
</dbReference>
<feature type="transmembrane region" description="Helical" evidence="1">
    <location>
        <begin position="21"/>
        <end position="40"/>
    </location>
</feature>
<keyword evidence="1" id="KW-1133">Transmembrane helix</keyword>
<comment type="caution">
    <text evidence="2">The sequence shown here is derived from an EMBL/GenBank/DDBJ whole genome shotgun (WGS) entry which is preliminary data.</text>
</comment>
<evidence type="ECO:0000313" key="2">
    <source>
        <dbReference type="EMBL" id="MEC4720504.1"/>
    </source>
</evidence>
<evidence type="ECO:0000313" key="3">
    <source>
        <dbReference type="Proteomes" id="UP001352263"/>
    </source>
</evidence>
<feature type="transmembrane region" description="Helical" evidence="1">
    <location>
        <begin position="113"/>
        <end position="135"/>
    </location>
</feature>
<dbReference type="Proteomes" id="UP001352263">
    <property type="component" value="Unassembled WGS sequence"/>
</dbReference>
<organism evidence="2 3">
    <name type="scientific">Noviherbaspirillum album</name>
    <dbReference type="NCBI Taxonomy" id="3080276"/>
    <lineage>
        <taxon>Bacteria</taxon>
        <taxon>Pseudomonadati</taxon>
        <taxon>Pseudomonadota</taxon>
        <taxon>Betaproteobacteria</taxon>
        <taxon>Burkholderiales</taxon>
        <taxon>Oxalobacteraceae</taxon>
        <taxon>Noviherbaspirillum</taxon>
    </lineage>
</organism>
<gene>
    <name evidence="2" type="ORF">RY831_15180</name>
</gene>
<evidence type="ECO:0000256" key="1">
    <source>
        <dbReference type="SAM" id="Phobius"/>
    </source>
</evidence>
<name>A0ABU6JA28_9BURK</name>
<evidence type="ECO:0008006" key="4">
    <source>
        <dbReference type="Google" id="ProtNLM"/>
    </source>
</evidence>
<accession>A0ABU6JA28</accession>
<dbReference type="RefSeq" id="WP_326507222.1">
    <property type="nucleotide sequence ID" value="NZ_JAWIIV010000011.1"/>
</dbReference>
<keyword evidence="1" id="KW-0472">Membrane</keyword>
<keyword evidence="3" id="KW-1185">Reference proteome</keyword>
<reference evidence="2 3" key="1">
    <citation type="submission" date="2023-10" db="EMBL/GenBank/DDBJ databases">
        <title>Noviherbaspirillum sp. CPCC 100848 genome assembly.</title>
        <authorList>
            <person name="Li X.Y."/>
            <person name="Fang X.M."/>
        </authorList>
    </citation>
    <scope>NUCLEOTIDE SEQUENCE [LARGE SCALE GENOMIC DNA]</scope>
    <source>
        <strain evidence="2 3">CPCC 100848</strain>
    </source>
</reference>
<keyword evidence="1" id="KW-0812">Transmembrane</keyword>
<proteinExistence type="predicted"/>
<sequence>MKNMAVVRVQDKVLEKQLFRLTTALSVIGFLTCIVMSLHFHQKRADLIRSIDNVSETYKNIAARCTTSEILAPKAQGRSDDCEMKDRMGPQMSEMTGKYAADATHYSYQCDRYFIAAFCLPFLLFTIFGTGAWVVTGRAPSFLRNYD</sequence>